<comment type="caution">
    <text evidence="4">The sequence shown here is derived from an EMBL/GenBank/DDBJ whole genome shotgun (WGS) entry which is preliminary data.</text>
</comment>
<proteinExistence type="predicted"/>
<dbReference type="GO" id="GO:0015074">
    <property type="term" value="P:DNA integration"/>
    <property type="evidence" value="ECO:0007669"/>
    <property type="project" value="InterPro"/>
</dbReference>
<protein>
    <submittedName>
        <fullName evidence="4">Integrase</fullName>
    </submittedName>
</protein>
<organism evidence="4 5">
    <name type="scientific">Stenotrophomonas pavanii</name>
    <dbReference type="NCBI Taxonomy" id="487698"/>
    <lineage>
        <taxon>Bacteria</taxon>
        <taxon>Pseudomonadati</taxon>
        <taxon>Pseudomonadota</taxon>
        <taxon>Gammaproteobacteria</taxon>
        <taxon>Lysobacterales</taxon>
        <taxon>Lysobacteraceae</taxon>
        <taxon>Stenotrophomonas</taxon>
    </lineage>
</organism>
<dbReference type="GO" id="GO:0006310">
    <property type="term" value="P:DNA recombination"/>
    <property type="evidence" value="ECO:0007669"/>
    <property type="project" value="UniProtKB-KW"/>
</dbReference>
<dbReference type="CDD" id="cd00799">
    <property type="entry name" value="INT_Cre_C"/>
    <property type="match status" value="1"/>
</dbReference>
<keyword evidence="1" id="KW-0238">DNA-binding</keyword>
<accession>A0A246KV62</accession>
<evidence type="ECO:0000256" key="1">
    <source>
        <dbReference type="ARBA" id="ARBA00023125"/>
    </source>
</evidence>
<dbReference type="EMBL" id="NIXP01000115">
    <property type="protein sequence ID" value="OWR29693.1"/>
    <property type="molecule type" value="Genomic_DNA"/>
</dbReference>
<dbReference type="InterPro" id="IPR002104">
    <property type="entry name" value="Integrase_catalytic"/>
</dbReference>
<feature type="domain" description="Tyr recombinase" evidence="3">
    <location>
        <begin position="162"/>
        <end position="354"/>
    </location>
</feature>
<evidence type="ECO:0000313" key="4">
    <source>
        <dbReference type="EMBL" id="OWR29693.1"/>
    </source>
</evidence>
<evidence type="ECO:0000313" key="5">
    <source>
        <dbReference type="Proteomes" id="UP000197904"/>
    </source>
</evidence>
<gene>
    <name evidence="4" type="ORF">CEE55_17245</name>
</gene>
<reference evidence="4 5" key="1">
    <citation type="submission" date="2017-06" db="EMBL/GenBank/DDBJ databases">
        <authorList>
            <person name="Kim H.J."/>
            <person name="Triplett B.A."/>
        </authorList>
    </citation>
    <scope>NUCLEOTIDE SEQUENCE [LARGE SCALE GENOMIC DNA]</scope>
    <source>
        <strain evidence="4 5">S18795</strain>
    </source>
</reference>
<dbReference type="Pfam" id="PF00589">
    <property type="entry name" value="Phage_integrase"/>
    <property type="match status" value="1"/>
</dbReference>
<dbReference type="SUPFAM" id="SSF47823">
    <property type="entry name" value="lambda integrase-like, N-terminal domain"/>
    <property type="match status" value="1"/>
</dbReference>
<dbReference type="Proteomes" id="UP000197904">
    <property type="component" value="Unassembled WGS sequence"/>
</dbReference>
<name>A0A246KV62_9GAMM</name>
<dbReference type="GO" id="GO:0003677">
    <property type="term" value="F:DNA binding"/>
    <property type="evidence" value="ECO:0007669"/>
    <property type="project" value="UniProtKB-KW"/>
</dbReference>
<dbReference type="Gene3D" id="1.10.443.10">
    <property type="entry name" value="Intergrase catalytic core"/>
    <property type="match status" value="1"/>
</dbReference>
<dbReference type="SUPFAM" id="SSF56349">
    <property type="entry name" value="DNA breaking-rejoining enzymes"/>
    <property type="match status" value="1"/>
</dbReference>
<dbReference type="AlphaFoldDB" id="A0A246KV62"/>
<evidence type="ECO:0000256" key="2">
    <source>
        <dbReference type="ARBA" id="ARBA00023172"/>
    </source>
</evidence>
<sequence length="364" mass="38798">MSDLLPTLTTAAPAKPTVAQLSQSSADAVREVFAEAASANTTRSYATALRYWAAWYQGRYGVVIAMPVDASCVIQFIIDHLARRSGDALTWELPPTLDALLVEGKFKQRQGPLKLSTIVHRVAVLSSAHQLLKLANPCESSEVRQLLAKGRRAAHKRGERPSKKTAITATELMAMIATCEDDLVGKRDRALLYFAFASGGRRRSETAHAALSKLAPIDGGYLYHLDVGKTLQEGVKAGGSPDKPLLGPPAEALRTWIEAAGLQEGALFRQLTRGKVGAGLSPKSVATIIQNRARAAGLVGSFGGHSLRSGFVTEGARQGIALPAIMAMTDHRSVVSVIGYYQAGAAETNPAARMLERSIKSTSD</sequence>
<dbReference type="InterPro" id="IPR013762">
    <property type="entry name" value="Integrase-like_cat_sf"/>
</dbReference>
<dbReference type="Gene3D" id="1.10.150.130">
    <property type="match status" value="1"/>
</dbReference>
<dbReference type="InterPro" id="IPR011010">
    <property type="entry name" value="DNA_brk_join_enz"/>
</dbReference>
<keyword evidence="2" id="KW-0233">DNA recombination</keyword>
<evidence type="ECO:0000259" key="3">
    <source>
        <dbReference type="PROSITE" id="PS51898"/>
    </source>
</evidence>
<dbReference type="InterPro" id="IPR010998">
    <property type="entry name" value="Integrase_recombinase_N"/>
</dbReference>
<dbReference type="RefSeq" id="WP_050557867.1">
    <property type="nucleotide sequence ID" value="NZ_NIXP01000115.1"/>
</dbReference>
<dbReference type="PROSITE" id="PS51898">
    <property type="entry name" value="TYR_RECOMBINASE"/>
    <property type="match status" value="1"/>
</dbReference>